<keyword evidence="3 6" id="KW-0464">Manganese</keyword>
<dbReference type="InterPro" id="IPR007342">
    <property type="entry name" value="PsuG"/>
</dbReference>
<feature type="binding site" evidence="6">
    <location>
        <position position="140"/>
    </location>
    <ligand>
        <name>Mn(2+)</name>
        <dbReference type="ChEBI" id="CHEBI:29035"/>
    </ligand>
</feature>
<dbReference type="AlphaFoldDB" id="A0A9D9D757"/>
<protein>
    <recommendedName>
        <fullName evidence="6">Pseudouridine-5'-phosphate glycosidase</fullName>
        <shortName evidence="6">PsiMP glycosidase</shortName>
        <ecNumber evidence="6">4.2.1.70</ecNumber>
    </recommendedName>
</protein>
<comment type="cofactor">
    <cofactor evidence="6">
        <name>Mn(2+)</name>
        <dbReference type="ChEBI" id="CHEBI:29035"/>
    </cofactor>
    <text evidence="6">Binds 1 Mn(2+) ion per subunit.</text>
</comment>
<dbReference type="GO" id="GO:0046872">
    <property type="term" value="F:metal ion binding"/>
    <property type="evidence" value="ECO:0007669"/>
    <property type="project" value="UniProtKB-KW"/>
</dbReference>
<name>A0A9D9D757_9BACL</name>
<comment type="function">
    <text evidence="6">Catalyzes the reversible cleavage of pseudouridine 5'-phosphate (PsiMP) to ribose 5-phosphate and uracil. Functions biologically in the cleavage direction, as part of a pseudouridine degradation pathway.</text>
</comment>
<evidence type="ECO:0000256" key="6">
    <source>
        <dbReference type="HAMAP-Rule" id="MF_01876"/>
    </source>
</evidence>
<comment type="caution">
    <text evidence="7">The sequence shown here is derived from an EMBL/GenBank/DDBJ whole genome shotgun (WGS) entry which is preliminary data.</text>
</comment>
<dbReference type="GO" id="GO:0005737">
    <property type="term" value="C:cytoplasm"/>
    <property type="evidence" value="ECO:0007669"/>
    <property type="project" value="TreeGrafter"/>
</dbReference>
<keyword evidence="5 6" id="KW-0326">Glycosidase</keyword>
<evidence type="ECO:0000313" key="7">
    <source>
        <dbReference type="EMBL" id="MBO8413998.1"/>
    </source>
</evidence>
<accession>A0A9D9D757</accession>
<keyword evidence="2 6" id="KW-0378">Hydrolase</keyword>
<feature type="active site" description="Nucleophile" evidence="6">
    <location>
        <position position="161"/>
    </location>
</feature>
<dbReference type="GO" id="GO:0004730">
    <property type="term" value="F:pseudouridylate synthase activity"/>
    <property type="evidence" value="ECO:0007669"/>
    <property type="project" value="UniProtKB-UniRule"/>
</dbReference>
<keyword evidence="4 6" id="KW-0456">Lyase</keyword>
<comment type="subunit">
    <text evidence="6">Homotrimer.</text>
</comment>
<feature type="binding site" evidence="6">
    <location>
        <position position="88"/>
    </location>
    <ligand>
        <name>substrate</name>
    </ligand>
</feature>
<sequence>MNIYKELTEQLSNLPDYSSKPAVALETTIVSHGMPYPANVETAIALEHEITAQGAIPVTIGIVKGQIKIGMTPDEIDFFAKHHEEIVKVSRNNLGYVLANKLSGATTVAATMLIANLANIKVFATGGIGGVHREGNETFDISADLLEFSKSEVNVVCAGPKAILDLPLTLEYLETNGVPLIGYKTDYLPMFYSAKSNYRLEQRADSVEDLANIINSYRALNLKQGCLVVNPIPDEDSLDPTQIEIVIEKALELAKANNIKGKAVTPYLLDYLNHHTGGKALSANISLVKNNARLAGKLAVSLLSE</sequence>
<evidence type="ECO:0000256" key="2">
    <source>
        <dbReference type="ARBA" id="ARBA00022801"/>
    </source>
</evidence>
<reference evidence="7" key="2">
    <citation type="journal article" date="2021" name="PeerJ">
        <title>Extensive microbial diversity within the chicken gut microbiome revealed by metagenomics and culture.</title>
        <authorList>
            <person name="Gilroy R."/>
            <person name="Ravi A."/>
            <person name="Getino M."/>
            <person name="Pursley I."/>
            <person name="Horton D.L."/>
            <person name="Alikhan N.F."/>
            <person name="Baker D."/>
            <person name="Gharbi K."/>
            <person name="Hall N."/>
            <person name="Watson M."/>
            <person name="Adriaenssens E.M."/>
            <person name="Foster-Nyarko E."/>
            <person name="Jarju S."/>
            <person name="Secka A."/>
            <person name="Antonio M."/>
            <person name="Oren A."/>
            <person name="Chaudhuri R.R."/>
            <person name="La Ragione R."/>
            <person name="Hildebrand F."/>
            <person name="Pallen M.J."/>
        </authorList>
    </citation>
    <scope>NUCLEOTIDE SEQUENCE</scope>
    <source>
        <strain evidence="7">1748</strain>
    </source>
</reference>
<dbReference type="PANTHER" id="PTHR42909:SF1">
    <property type="entry name" value="CARBOHYDRATE KINASE PFKB DOMAIN-CONTAINING PROTEIN"/>
    <property type="match status" value="1"/>
</dbReference>
<evidence type="ECO:0000256" key="3">
    <source>
        <dbReference type="ARBA" id="ARBA00023211"/>
    </source>
</evidence>
<comment type="similarity">
    <text evidence="6">Belongs to the pseudouridine-5'-phosphate glycosidase family.</text>
</comment>
<reference evidence="7" key="1">
    <citation type="submission" date="2020-10" db="EMBL/GenBank/DDBJ databases">
        <authorList>
            <person name="Gilroy R."/>
        </authorList>
    </citation>
    <scope>NUCLEOTIDE SEQUENCE</scope>
    <source>
        <strain evidence="7">1748</strain>
    </source>
</reference>
<dbReference type="GO" id="GO:0016798">
    <property type="term" value="F:hydrolase activity, acting on glycosyl bonds"/>
    <property type="evidence" value="ECO:0007669"/>
    <property type="project" value="UniProtKB-KW"/>
</dbReference>
<keyword evidence="1 6" id="KW-0479">Metal-binding</keyword>
<dbReference type="InterPro" id="IPR022830">
    <property type="entry name" value="Indigdn_synthA-like"/>
</dbReference>
<feature type="binding site" evidence="6">
    <location>
        <position position="108"/>
    </location>
    <ligand>
        <name>substrate</name>
    </ligand>
</feature>
<dbReference type="GO" id="GO:0046113">
    <property type="term" value="P:nucleobase catabolic process"/>
    <property type="evidence" value="ECO:0007669"/>
    <property type="project" value="UniProtKB-UniRule"/>
</dbReference>
<feature type="binding site" evidence="6">
    <location>
        <begin position="142"/>
        <end position="144"/>
    </location>
    <ligand>
        <name>substrate</name>
    </ligand>
</feature>
<proteinExistence type="inferred from homology"/>
<evidence type="ECO:0000256" key="1">
    <source>
        <dbReference type="ARBA" id="ARBA00022723"/>
    </source>
</evidence>
<evidence type="ECO:0000313" key="8">
    <source>
        <dbReference type="Proteomes" id="UP000823629"/>
    </source>
</evidence>
<feature type="active site" description="Proton donor" evidence="6">
    <location>
        <position position="26"/>
    </location>
</feature>
<organism evidence="7 8">
    <name type="scientific">Candidatus Scatoplasma merdavium</name>
    <dbReference type="NCBI Taxonomy" id="2840932"/>
    <lineage>
        <taxon>Bacteria</taxon>
        <taxon>Bacillati</taxon>
        <taxon>Bacillota</taxon>
        <taxon>Bacilli</taxon>
        <taxon>Bacillales</taxon>
        <taxon>Candidatus Scatoplasma</taxon>
    </lineage>
</organism>
<dbReference type="Pfam" id="PF04227">
    <property type="entry name" value="Indigoidine_A"/>
    <property type="match status" value="1"/>
</dbReference>
<dbReference type="SUPFAM" id="SSF110581">
    <property type="entry name" value="Indigoidine synthase A-like"/>
    <property type="match status" value="1"/>
</dbReference>
<gene>
    <name evidence="6" type="primary">psuG</name>
    <name evidence="7" type="ORF">IAC78_00740</name>
</gene>
<dbReference type="EMBL" id="JADING010000018">
    <property type="protein sequence ID" value="MBO8413998.1"/>
    <property type="molecule type" value="Genomic_DNA"/>
</dbReference>
<dbReference type="Proteomes" id="UP000823629">
    <property type="component" value="Unassembled WGS sequence"/>
</dbReference>
<dbReference type="PANTHER" id="PTHR42909">
    <property type="entry name" value="ZGC:136858"/>
    <property type="match status" value="1"/>
</dbReference>
<comment type="catalytic activity">
    <reaction evidence="6">
        <text>D-ribose 5-phosphate + uracil = psi-UMP + H2O</text>
        <dbReference type="Rhea" id="RHEA:18337"/>
        <dbReference type="ChEBI" id="CHEBI:15377"/>
        <dbReference type="ChEBI" id="CHEBI:17568"/>
        <dbReference type="ChEBI" id="CHEBI:58380"/>
        <dbReference type="ChEBI" id="CHEBI:78346"/>
        <dbReference type="EC" id="4.2.1.70"/>
    </reaction>
</comment>
<evidence type="ECO:0000256" key="4">
    <source>
        <dbReference type="ARBA" id="ARBA00023239"/>
    </source>
</evidence>
<dbReference type="HAMAP" id="MF_01876">
    <property type="entry name" value="PsiMP_glycosidase"/>
    <property type="match status" value="1"/>
</dbReference>
<dbReference type="Gene3D" id="3.40.1790.10">
    <property type="entry name" value="Indigoidine synthase domain"/>
    <property type="match status" value="1"/>
</dbReference>
<evidence type="ECO:0000256" key="5">
    <source>
        <dbReference type="ARBA" id="ARBA00023295"/>
    </source>
</evidence>
<dbReference type="EC" id="4.2.1.70" evidence="6"/>